<organism evidence="1 2">
    <name type="scientific">Chroogloeocystis siderophila 5.2 s.c.1</name>
    <dbReference type="NCBI Taxonomy" id="247279"/>
    <lineage>
        <taxon>Bacteria</taxon>
        <taxon>Bacillati</taxon>
        <taxon>Cyanobacteriota</taxon>
        <taxon>Cyanophyceae</taxon>
        <taxon>Oscillatoriophycideae</taxon>
        <taxon>Chroococcales</taxon>
        <taxon>Chroococcaceae</taxon>
        <taxon>Chroogloeocystis</taxon>
    </lineage>
</organism>
<evidence type="ECO:0000313" key="2">
    <source>
        <dbReference type="Proteomes" id="UP000185984"/>
    </source>
</evidence>
<accession>A0A1U7HWS6</accession>
<dbReference type="PANTHER" id="PTHR35690:SF1">
    <property type="entry name" value="OS01G0363500 PROTEIN"/>
    <property type="match status" value="1"/>
</dbReference>
<evidence type="ECO:0000313" key="1">
    <source>
        <dbReference type="EMBL" id="OKH28012.1"/>
    </source>
</evidence>
<gene>
    <name evidence="1" type="ORF">NIES1031_05390</name>
</gene>
<dbReference type="EMBL" id="MRCC01000004">
    <property type="protein sequence ID" value="OKH28012.1"/>
    <property type="molecule type" value="Genomic_DNA"/>
</dbReference>
<name>A0A1U7HWS6_9CHRO</name>
<comment type="caution">
    <text evidence="1">The sequence shown here is derived from an EMBL/GenBank/DDBJ whole genome shotgun (WGS) entry which is preliminary data.</text>
</comment>
<keyword evidence="2" id="KW-1185">Reference proteome</keyword>
<evidence type="ECO:0008006" key="3">
    <source>
        <dbReference type="Google" id="ProtNLM"/>
    </source>
</evidence>
<sequence length="195" mass="21559">MTVIASTDLPDFMTTLTAAVNNKKSDRPSASAVVLALLQAEKAAKQQRIAYPVDTLLGTWQLWFTAPRKAHFQNGQVLGKGLYISQIARAQISFVNQEELSISNQIQLGSLLFKLTGPAKYLGKKNLLAFDFTRMQLSLFGRAIYNGKFPTKASTINFVEQPIAKLPFFAFFLVNEDFIAARGRGGGIAIWVKNK</sequence>
<proteinExistence type="predicted"/>
<dbReference type="Proteomes" id="UP000185984">
    <property type="component" value="Unassembled WGS sequence"/>
</dbReference>
<dbReference type="STRING" id="247279.NIES1031_05390"/>
<protein>
    <recommendedName>
        <fullName evidence="3">PAP fibrillin</fullName>
    </recommendedName>
</protein>
<dbReference type="OrthoDB" id="463191at2"/>
<reference evidence="1 2" key="1">
    <citation type="submission" date="2016-11" db="EMBL/GenBank/DDBJ databases">
        <title>Draft Genome Sequences of Nine Cyanobacterial Strains from Diverse Habitats.</title>
        <authorList>
            <person name="Zhu T."/>
            <person name="Hou S."/>
            <person name="Lu X."/>
            <person name="Hess W.R."/>
        </authorList>
    </citation>
    <scope>NUCLEOTIDE SEQUENCE [LARGE SCALE GENOMIC DNA]</scope>
    <source>
        <strain evidence="1 2">5.2 s.c.1</strain>
    </source>
</reference>
<dbReference type="PANTHER" id="PTHR35690">
    <property type="entry name" value="OS01G0363500 PROTEIN"/>
    <property type="match status" value="1"/>
</dbReference>
<dbReference type="AlphaFoldDB" id="A0A1U7HWS6"/>